<dbReference type="Proteomes" id="UP000176260">
    <property type="component" value="Unassembled WGS sequence"/>
</dbReference>
<evidence type="ECO:0000313" key="4">
    <source>
        <dbReference type="Proteomes" id="UP000176260"/>
    </source>
</evidence>
<accession>A0A1G1XS07</accession>
<sequence>MKNITPYIPIEPKSHFRTLVRILQVIGWQACLFIIGFCLMIGGAIVMEILIRLNSLWHTYAVIGALIGVVILLIFFISLKFWPPRIRLLSEEELYILQQKWEQENLERSPTSFGKLRTTATEGRKK</sequence>
<keyword evidence="2" id="KW-0812">Transmembrane</keyword>
<evidence type="ECO:0000256" key="1">
    <source>
        <dbReference type="SAM" id="MobiDB-lite"/>
    </source>
</evidence>
<name>A0A1G1XS07_9BACT</name>
<dbReference type="AlphaFoldDB" id="A0A1G1XS07"/>
<proteinExistence type="predicted"/>
<comment type="caution">
    <text evidence="3">The sequence shown here is derived from an EMBL/GenBank/DDBJ whole genome shotgun (WGS) entry which is preliminary data.</text>
</comment>
<keyword evidence="2" id="KW-0472">Membrane</keyword>
<protein>
    <submittedName>
        <fullName evidence="3">Uncharacterized protein</fullName>
    </submittedName>
</protein>
<keyword evidence="2" id="KW-1133">Transmembrane helix</keyword>
<reference evidence="3 4" key="1">
    <citation type="journal article" date="2016" name="Nat. Commun.">
        <title>Thousands of microbial genomes shed light on interconnected biogeochemical processes in an aquifer system.</title>
        <authorList>
            <person name="Anantharaman K."/>
            <person name="Brown C.T."/>
            <person name="Hug L.A."/>
            <person name="Sharon I."/>
            <person name="Castelle C.J."/>
            <person name="Probst A.J."/>
            <person name="Thomas B.C."/>
            <person name="Singh A."/>
            <person name="Wilkins M.J."/>
            <person name="Karaoz U."/>
            <person name="Brodie E.L."/>
            <person name="Williams K.H."/>
            <person name="Hubbard S.S."/>
            <person name="Banfield J.F."/>
        </authorList>
    </citation>
    <scope>NUCLEOTIDE SEQUENCE [LARGE SCALE GENOMIC DNA]</scope>
</reference>
<dbReference type="EMBL" id="MHIA01000018">
    <property type="protein sequence ID" value="OGY42097.1"/>
    <property type="molecule type" value="Genomic_DNA"/>
</dbReference>
<feature type="transmembrane region" description="Helical" evidence="2">
    <location>
        <begin position="57"/>
        <end position="79"/>
    </location>
</feature>
<gene>
    <name evidence="3" type="ORF">A2Y67_04260</name>
</gene>
<organism evidence="3 4">
    <name type="scientific">Candidatus Buchananbacteria bacterium RBG_13_39_9</name>
    <dbReference type="NCBI Taxonomy" id="1797531"/>
    <lineage>
        <taxon>Bacteria</taxon>
        <taxon>Candidatus Buchananiibacteriota</taxon>
    </lineage>
</organism>
<feature type="region of interest" description="Disordered" evidence="1">
    <location>
        <begin position="105"/>
        <end position="126"/>
    </location>
</feature>
<evidence type="ECO:0000256" key="2">
    <source>
        <dbReference type="SAM" id="Phobius"/>
    </source>
</evidence>
<feature type="transmembrane region" description="Helical" evidence="2">
    <location>
        <begin position="25"/>
        <end position="51"/>
    </location>
</feature>
<evidence type="ECO:0000313" key="3">
    <source>
        <dbReference type="EMBL" id="OGY42097.1"/>
    </source>
</evidence>